<protein>
    <recommendedName>
        <fullName evidence="1">EcoEI R protein C-terminal domain-containing protein</fullName>
    </recommendedName>
</protein>
<proteinExistence type="predicted"/>
<dbReference type="Proteomes" id="UP000294929">
    <property type="component" value="Unassembled WGS sequence"/>
</dbReference>
<dbReference type="Pfam" id="PF08463">
    <property type="entry name" value="EcoEI_R_C"/>
    <property type="match status" value="1"/>
</dbReference>
<dbReference type="InterPro" id="IPR013670">
    <property type="entry name" value="EcoEI_R_C_dom"/>
</dbReference>
<dbReference type="AlphaFoldDB" id="A0A4R5WB13"/>
<dbReference type="GO" id="GO:0003677">
    <property type="term" value="F:DNA binding"/>
    <property type="evidence" value="ECO:0007669"/>
    <property type="project" value="InterPro"/>
</dbReference>
<evidence type="ECO:0000259" key="1">
    <source>
        <dbReference type="Pfam" id="PF08463"/>
    </source>
</evidence>
<name>A0A4R5WB13_MYCMU</name>
<sequence>MKVRKSATHTLTDLVSLIRYATGVDDELVPYGERVRERYAAWLTQQDQSGAVFTEIERWWLDRMVSVIASSAGIRVEDLDDAPFTERGGTDGAIRDLGERAAELIDELNAELTA</sequence>
<feature type="domain" description="EcoEI R protein C-terminal" evidence="1">
    <location>
        <begin position="9"/>
        <end position="112"/>
    </location>
</feature>
<evidence type="ECO:0000313" key="3">
    <source>
        <dbReference type="Proteomes" id="UP000294929"/>
    </source>
</evidence>
<gene>
    <name evidence="2" type="ORF">EUA03_20760</name>
</gene>
<dbReference type="EMBL" id="SDLO01000020">
    <property type="protein sequence ID" value="TDK86152.1"/>
    <property type="molecule type" value="Genomic_DNA"/>
</dbReference>
<evidence type="ECO:0000313" key="2">
    <source>
        <dbReference type="EMBL" id="TDK86152.1"/>
    </source>
</evidence>
<organism evidence="2 3">
    <name type="scientific">Mycolicibacterium mucogenicum</name>
    <name type="common">Mycobacterium mucogenicum</name>
    <dbReference type="NCBI Taxonomy" id="56689"/>
    <lineage>
        <taxon>Bacteria</taxon>
        <taxon>Bacillati</taxon>
        <taxon>Actinomycetota</taxon>
        <taxon>Actinomycetes</taxon>
        <taxon>Mycobacteriales</taxon>
        <taxon>Mycobacteriaceae</taxon>
        <taxon>Mycolicibacterium</taxon>
    </lineage>
</organism>
<comment type="caution">
    <text evidence="2">The sequence shown here is derived from an EMBL/GenBank/DDBJ whole genome shotgun (WGS) entry which is preliminary data.</text>
</comment>
<dbReference type="GO" id="GO:0003824">
    <property type="term" value="F:catalytic activity"/>
    <property type="evidence" value="ECO:0007669"/>
    <property type="project" value="InterPro"/>
</dbReference>
<reference evidence="2 3" key="1">
    <citation type="submission" date="2019-01" db="EMBL/GenBank/DDBJ databases">
        <title>High-quality-draft genome sequences of five non-tuberculosis mycobacteriaceae isolated from a nosocomial environment.</title>
        <authorList>
            <person name="Tiago I."/>
            <person name="Alarico S."/>
            <person name="Pereira S.G."/>
            <person name="Coelho C."/>
            <person name="Maranha A."/>
            <person name="Empadinhas N."/>
        </authorList>
    </citation>
    <scope>NUCLEOTIDE SEQUENCE [LARGE SCALE GENOMIC DNA]</scope>
    <source>
        <strain evidence="2 3">24AIII</strain>
    </source>
</reference>
<accession>A0A4R5WB13</accession>
<dbReference type="GO" id="GO:0006304">
    <property type="term" value="P:DNA modification"/>
    <property type="evidence" value="ECO:0007669"/>
    <property type="project" value="InterPro"/>
</dbReference>